<reference evidence="3" key="1">
    <citation type="journal article" date="2020" name="Stud. Mycol.">
        <title>101 Dothideomycetes genomes: a test case for predicting lifestyles and emergence of pathogens.</title>
        <authorList>
            <person name="Haridas S."/>
            <person name="Albert R."/>
            <person name="Binder M."/>
            <person name="Bloem J."/>
            <person name="Labutti K."/>
            <person name="Salamov A."/>
            <person name="Andreopoulos B."/>
            <person name="Baker S."/>
            <person name="Barry K."/>
            <person name="Bills G."/>
            <person name="Bluhm B."/>
            <person name="Cannon C."/>
            <person name="Castanera R."/>
            <person name="Culley D."/>
            <person name="Daum C."/>
            <person name="Ezra D."/>
            <person name="Gonzalez J."/>
            <person name="Henrissat B."/>
            <person name="Kuo A."/>
            <person name="Liang C."/>
            <person name="Lipzen A."/>
            <person name="Lutzoni F."/>
            <person name="Magnuson J."/>
            <person name="Mondo S."/>
            <person name="Nolan M."/>
            <person name="Ohm R."/>
            <person name="Pangilinan J."/>
            <person name="Park H.-J."/>
            <person name="Ramirez L."/>
            <person name="Alfaro M."/>
            <person name="Sun H."/>
            <person name="Tritt A."/>
            <person name="Yoshinaga Y."/>
            <person name="Zwiers L.-H."/>
            <person name="Turgeon B."/>
            <person name="Goodwin S."/>
            <person name="Spatafora J."/>
            <person name="Crous P."/>
            <person name="Grigoriev I."/>
        </authorList>
    </citation>
    <scope>NUCLEOTIDE SEQUENCE</scope>
    <source>
        <strain evidence="3">HMLAC05119</strain>
    </source>
</reference>
<sequence length="326" mass="37425">MSGSMPVSVSSSPFTPRSSLHASTESTFPASFRPQNSLYDPREHPNAFLKADLQITKLSTIQPSLWLAGLSRPARPLHRQKLLGRTILLTECADEHLVWHKANIFIKPLPIYLLDDKFWQTFLCPDEQLFANATGLLLSYIWLVASTTDHAIAVEERIFPASVAWESWCNIVRDVLRNMESLTTHINPRYYYGELRLSRLNTLYRFNLSTLSWRRVVFGFMATPTWYTQFFERNFSWILAAFIYISVILSAMQVGLATWKLQNNVPFQNLSFGIALAAIAIVVVVIVVMLAVWVVLFWFHLGSTIRHAKKETMRRRRTLEQSGNKA</sequence>
<accession>A0A6A5R5M4</accession>
<feature type="compositionally biased region" description="Low complexity" evidence="1">
    <location>
        <begin position="1"/>
        <end position="19"/>
    </location>
</feature>
<feature type="transmembrane region" description="Helical" evidence="2">
    <location>
        <begin position="271"/>
        <end position="299"/>
    </location>
</feature>
<protein>
    <submittedName>
        <fullName evidence="3">Uncharacterized protein</fullName>
    </submittedName>
</protein>
<dbReference type="OrthoDB" id="5086500at2759"/>
<dbReference type="Proteomes" id="UP000800096">
    <property type="component" value="Unassembled WGS sequence"/>
</dbReference>
<evidence type="ECO:0000313" key="4">
    <source>
        <dbReference type="Proteomes" id="UP000800096"/>
    </source>
</evidence>
<evidence type="ECO:0000256" key="1">
    <source>
        <dbReference type="SAM" id="MobiDB-lite"/>
    </source>
</evidence>
<keyword evidence="4" id="KW-1185">Reference proteome</keyword>
<feature type="region of interest" description="Disordered" evidence="1">
    <location>
        <begin position="1"/>
        <end position="35"/>
    </location>
</feature>
<proteinExistence type="predicted"/>
<keyword evidence="2" id="KW-0472">Membrane</keyword>
<dbReference type="PANTHER" id="PTHR34414:SF1">
    <property type="entry name" value="SUBTILISIN-LIKE SERINE PROTEASE"/>
    <property type="match status" value="1"/>
</dbReference>
<dbReference type="Pfam" id="PF20246">
    <property type="entry name" value="DUF6601"/>
    <property type="match status" value="1"/>
</dbReference>
<gene>
    <name evidence="3" type="ORF">BDU57DRAFT_488758</name>
</gene>
<name>A0A6A5R5M4_AMPQU</name>
<dbReference type="EMBL" id="ML979132">
    <property type="protein sequence ID" value="KAF1921217.1"/>
    <property type="molecule type" value="Genomic_DNA"/>
</dbReference>
<dbReference type="PANTHER" id="PTHR34414">
    <property type="entry name" value="HET DOMAIN-CONTAINING PROTEIN-RELATED"/>
    <property type="match status" value="1"/>
</dbReference>
<keyword evidence="2" id="KW-0812">Transmembrane</keyword>
<keyword evidence="2" id="KW-1133">Transmembrane helix</keyword>
<organism evidence="3 4">
    <name type="scientific">Ampelomyces quisqualis</name>
    <name type="common">Powdery mildew agent</name>
    <dbReference type="NCBI Taxonomy" id="50730"/>
    <lineage>
        <taxon>Eukaryota</taxon>
        <taxon>Fungi</taxon>
        <taxon>Dikarya</taxon>
        <taxon>Ascomycota</taxon>
        <taxon>Pezizomycotina</taxon>
        <taxon>Dothideomycetes</taxon>
        <taxon>Pleosporomycetidae</taxon>
        <taxon>Pleosporales</taxon>
        <taxon>Pleosporineae</taxon>
        <taxon>Phaeosphaeriaceae</taxon>
        <taxon>Ampelomyces</taxon>
    </lineage>
</organism>
<dbReference type="InterPro" id="IPR046536">
    <property type="entry name" value="DUF6601"/>
</dbReference>
<dbReference type="AlphaFoldDB" id="A0A6A5R5M4"/>
<feature type="compositionally biased region" description="Polar residues" evidence="1">
    <location>
        <begin position="20"/>
        <end position="35"/>
    </location>
</feature>
<feature type="transmembrane region" description="Helical" evidence="2">
    <location>
        <begin position="237"/>
        <end position="259"/>
    </location>
</feature>
<evidence type="ECO:0000256" key="2">
    <source>
        <dbReference type="SAM" id="Phobius"/>
    </source>
</evidence>
<evidence type="ECO:0000313" key="3">
    <source>
        <dbReference type="EMBL" id="KAF1921217.1"/>
    </source>
</evidence>